<gene>
    <name evidence="2" type="ORF">M0811_10340</name>
</gene>
<proteinExistence type="inferred from homology"/>
<evidence type="ECO:0000313" key="2">
    <source>
        <dbReference type="EMBL" id="KAJ5071278.1"/>
    </source>
</evidence>
<dbReference type="GO" id="GO:0038202">
    <property type="term" value="P:TORC1 signaling"/>
    <property type="evidence" value="ECO:0007669"/>
    <property type="project" value="TreeGrafter"/>
</dbReference>
<dbReference type="PANTHER" id="PTHR13153">
    <property type="entry name" value="CGTHBA PROTEIN -14 GENE PROTEIN"/>
    <property type="match status" value="1"/>
</dbReference>
<comment type="caution">
    <text evidence="2">The sequence shown here is derived from an EMBL/GenBank/DDBJ whole genome shotgun (WGS) entry which is preliminary data.</text>
</comment>
<organism evidence="2 3">
    <name type="scientific">Anaeramoeba ignava</name>
    <name type="common">Anaerobic marine amoeba</name>
    <dbReference type="NCBI Taxonomy" id="1746090"/>
    <lineage>
        <taxon>Eukaryota</taxon>
        <taxon>Metamonada</taxon>
        <taxon>Anaeramoebidae</taxon>
        <taxon>Anaeramoeba</taxon>
    </lineage>
</organism>
<dbReference type="OrthoDB" id="18648at2759"/>
<dbReference type="AlphaFoldDB" id="A0A9Q0R9D2"/>
<evidence type="ECO:0000256" key="1">
    <source>
        <dbReference type="RuleBase" id="RU368069"/>
    </source>
</evidence>
<dbReference type="Proteomes" id="UP001149090">
    <property type="component" value="Unassembled WGS sequence"/>
</dbReference>
<sequence length="545" mass="63775">MLNAILFTVDSISRGNQLVFRFPPPQTQSTVHSSLQIPFSNLEAQTRHEFLPCEETVFQYSQDFLANLLCPDKSQLENIFELSVNNLLFIGFPLSLSVKKKNRFGSFKKFSSFNFQKQNSQTDSTLNDYFQQSNNLFSNSIIEEDNPKYVENTQEEITMFHIVFAACKLHCSQEKFPEIHHDKKIVTSNSDYLQQFIDSISLVAKQVSNAFHYLEKHSKYISTQVETIFEIIDTHKKSTQLEDEISLIKVILEKSSLARELRQIYHDLTGSLRQTTEVIINNWLRLSLSLRNPNMELFPGFHFTAFKTLLLLDTKSKLRRDLPHGSSPLLLRLINNLDPTKNFLELEIITKIPRNQLFRLSAHLVFWKKARIISPITSESIYSPAPNSNLKMKQYEDSFSNFFKHKIRLPEILEMISTFKEIGKYKIRTDVNIIDILIWLLRNNLAIQIEKTIFFKYNKDDKSELSHEEQIQYYLSTLNPEDEKTKLFQKLAPFLNGLFPLTEILKIVELTSESINPFLKYFEDVIFVIYKLPESYPKEQQINFN</sequence>
<dbReference type="EMBL" id="JAPDFW010000089">
    <property type="protein sequence ID" value="KAJ5071278.1"/>
    <property type="molecule type" value="Genomic_DNA"/>
</dbReference>
<name>A0A9Q0R9D2_ANAIG</name>
<protein>
    <submittedName>
        <fullName evidence="2">Uncharacterized protein</fullName>
    </submittedName>
</protein>
<dbReference type="PANTHER" id="PTHR13153:SF5">
    <property type="entry name" value="GATOR COMPLEX PROTEIN NPRL3"/>
    <property type="match status" value="1"/>
</dbReference>
<accession>A0A9Q0R9D2</accession>
<dbReference type="GO" id="GO:1904262">
    <property type="term" value="P:negative regulation of TORC1 signaling"/>
    <property type="evidence" value="ECO:0007669"/>
    <property type="project" value="TreeGrafter"/>
</dbReference>
<dbReference type="GO" id="GO:0010508">
    <property type="term" value="P:positive regulation of autophagy"/>
    <property type="evidence" value="ECO:0007669"/>
    <property type="project" value="TreeGrafter"/>
</dbReference>
<keyword evidence="3" id="KW-1185">Reference proteome</keyword>
<dbReference type="Pfam" id="PF03666">
    <property type="entry name" value="NPR3"/>
    <property type="match status" value="1"/>
</dbReference>
<dbReference type="GO" id="GO:0034198">
    <property type="term" value="P:cellular response to amino acid starvation"/>
    <property type="evidence" value="ECO:0007669"/>
    <property type="project" value="TreeGrafter"/>
</dbReference>
<evidence type="ECO:0000313" key="3">
    <source>
        <dbReference type="Proteomes" id="UP001149090"/>
    </source>
</evidence>
<dbReference type="GO" id="GO:1990130">
    <property type="term" value="C:GATOR1 complex"/>
    <property type="evidence" value="ECO:0007669"/>
    <property type="project" value="TreeGrafter"/>
</dbReference>
<reference evidence="2" key="1">
    <citation type="submission" date="2022-10" db="EMBL/GenBank/DDBJ databases">
        <title>Novel sulphate-reducing endosymbionts in the free-living metamonad Anaeramoeba.</title>
        <authorList>
            <person name="Jerlstrom-Hultqvist J."/>
            <person name="Cepicka I."/>
            <person name="Gallot-Lavallee L."/>
            <person name="Salas-Leiva D."/>
            <person name="Curtis B.A."/>
            <person name="Zahonova K."/>
            <person name="Pipaliya S."/>
            <person name="Dacks J."/>
            <person name="Roger A.J."/>
        </authorList>
    </citation>
    <scope>NUCLEOTIDE SEQUENCE</scope>
    <source>
        <strain evidence="2">BMAN</strain>
    </source>
</reference>
<comment type="similarity">
    <text evidence="1">Belongs to the NPR3 family.</text>
</comment>
<dbReference type="InterPro" id="IPR005365">
    <property type="entry name" value="Npr3"/>
</dbReference>